<dbReference type="Proteomes" id="UP001318860">
    <property type="component" value="Unassembled WGS sequence"/>
</dbReference>
<evidence type="ECO:0000313" key="1">
    <source>
        <dbReference type="EMBL" id="KAK6137702.1"/>
    </source>
</evidence>
<name>A0ABR0VR32_REHGL</name>
<proteinExistence type="predicted"/>
<keyword evidence="2" id="KW-1185">Reference proteome</keyword>
<reference evidence="1 2" key="1">
    <citation type="journal article" date="2021" name="Comput. Struct. Biotechnol. J.">
        <title>De novo genome assembly of the potent medicinal plant Rehmannia glutinosa using nanopore technology.</title>
        <authorList>
            <person name="Ma L."/>
            <person name="Dong C."/>
            <person name="Song C."/>
            <person name="Wang X."/>
            <person name="Zheng X."/>
            <person name="Niu Y."/>
            <person name="Chen S."/>
            <person name="Feng W."/>
        </authorList>
    </citation>
    <scope>NUCLEOTIDE SEQUENCE [LARGE SCALE GENOMIC DNA]</scope>
    <source>
        <strain evidence="1">DH-2019</strain>
    </source>
</reference>
<organism evidence="1 2">
    <name type="scientific">Rehmannia glutinosa</name>
    <name type="common">Chinese foxglove</name>
    <dbReference type="NCBI Taxonomy" id="99300"/>
    <lineage>
        <taxon>Eukaryota</taxon>
        <taxon>Viridiplantae</taxon>
        <taxon>Streptophyta</taxon>
        <taxon>Embryophyta</taxon>
        <taxon>Tracheophyta</taxon>
        <taxon>Spermatophyta</taxon>
        <taxon>Magnoliopsida</taxon>
        <taxon>eudicotyledons</taxon>
        <taxon>Gunneridae</taxon>
        <taxon>Pentapetalae</taxon>
        <taxon>asterids</taxon>
        <taxon>lamiids</taxon>
        <taxon>Lamiales</taxon>
        <taxon>Orobanchaceae</taxon>
        <taxon>Rehmannieae</taxon>
        <taxon>Rehmannia</taxon>
    </lineage>
</organism>
<evidence type="ECO:0000313" key="2">
    <source>
        <dbReference type="Proteomes" id="UP001318860"/>
    </source>
</evidence>
<protein>
    <submittedName>
        <fullName evidence="1">Uncharacterized protein</fullName>
    </submittedName>
</protein>
<dbReference type="EMBL" id="JABTTQ020000822">
    <property type="protein sequence ID" value="KAK6137702.1"/>
    <property type="molecule type" value="Genomic_DNA"/>
</dbReference>
<accession>A0ABR0VR32</accession>
<gene>
    <name evidence="1" type="ORF">DH2020_028628</name>
</gene>
<sequence length="164" mass="18532">MLIGSDCGLNLMLGLGRFFAKRRNTDHAQSGGNIQEPDLLVRICEEPLFTRAQRFFKTPAKTSRSRTSCGYYTNDGEDLLRNRIAAQVSAKRKHGFCDDKVSSNEVFKLSLRAEADTWEKSRKNDAFDSISKSHSITDGRLNLPERKEQGLAFNTYIPQQAEPD</sequence>
<comment type="caution">
    <text evidence="1">The sequence shown here is derived from an EMBL/GenBank/DDBJ whole genome shotgun (WGS) entry which is preliminary data.</text>
</comment>